<dbReference type="InterPro" id="IPR025510">
    <property type="entry name" value="DUF4397"/>
</dbReference>
<feature type="domain" description="DUF4397" evidence="1">
    <location>
        <begin position="58"/>
        <end position="173"/>
    </location>
</feature>
<name>A0A223EMY5_9BACI</name>
<dbReference type="AlphaFoldDB" id="A0A223EMY5"/>
<dbReference type="RefSeq" id="WP_063234367.1">
    <property type="nucleotide sequence ID" value="NZ_BCVO01000015.1"/>
</dbReference>
<dbReference type="EMBL" id="CP017704">
    <property type="protein sequence ID" value="ASS96622.1"/>
    <property type="molecule type" value="Genomic_DNA"/>
</dbReference>
<organism evidence="2 3">
    <name type="scientific">Peribacillus simplex NBRC 15720 = DSM 1321</name>
    <dbReference type="NCBI Taxonomy" id="1349754"/>
    <lineage>
        <taxon>Bacteria</taxon>
        <taxon>Bacillati</taxon>
        <taxon>Bacillota</taxon>
        <taxon>Bacilli</taxon>
        <taxon>Bacillales</taxon>
        <taxon>Bacillaceae</taxon>
        <taxon>Peribacillus</taxon>
    </lineage>
</organism>
<proteinExistence type="predicted"/>
<evidence type="ECO:0000313" key="2">
    <source>
        <dbReference type="EMBL" id="ASS96622.1"/>
    </source>
</evidence>
<protein>
    <recommendedName>
        <fullName evidence="1">DUF4397 domain-containing protein</fullName>
    </recommendedName>
</protein>
<evidence type="ECO:0000259" key="1">
    <source>
        <dbReference type="Pfam" id="PF14344"/>
    </source>
</evidence>
<evidence type="ECO:0000313" key="3">
    <source>
        <dbReference type="Proteomes" id="UP000214618"/>
    </source>
</evidence>
<reference evidence="2 3" key="1">
    <citation type="submission" date="2016-10" db="EMBL/GenBank/DDBJ databases">
        <title>The whole genome sequencing and assembly of Bacillus simplex DSM 1321 strain.</title>
        <authorList>
            <person name="Park M.-K."/>
            <person name="Lee Y.-J."/>
            <person name="Yi H."/>
            <person name="Bahn Y.-S."/>
            <person name="Kim J.F."/>
            <person name="Lee D.-W."/>
        </authorList>
    </citation>
    <scope>NUCLEOTIDE SEQUENCE [LARGE SCALE GENOMIC DNA]</scope>
    <source>
        <strain evidence="2 3">DSM 1321</strain>
    </source>
</reference>
<dbReference type="Proteomes" id="UP000214618">
    <property type="component" value="Chromosome"/>
</dbReference>
<gene>
    <name evidence="2" type="ORF">BS1321_23570</name>
</gene>
<sequence length="249" mass="28458">MSDKQSYSQKSVTYDLLSTYYQNSDPQLHDYYYHKHLKSLEKSTQQLRYEQMNVLLPAQVRFLHAVPTAPSFDVYVNEMSILKNFSYKENNGYLPLPPGKYQFDIYRSGQTTSPLLSCEVALESRTSYTIALAPTLATESLKMLPFEDNPTVPPNEAKVRFIQLSHDLLSVDIAVKDGDVVFDRLHFRKASEYLNIHPMIVDFEVRIAGTKEIVFPLPNKAFQENTPTTIYIIGSNRESSSLETLTLSP</sequence>
<dbReference type="Pfam" id="PF14344">
    <property type="entry name" value="DUF4397"/>
    <property type="match status" value="1"/>
</dbReference>
<dbReference type="OrthoDB" id="9783299at2"/>
<accession>A0A223EMY5</accession>
<dbReference type="GeneID" id="56475767"/>